<protein>
    <submittedName>
        <fullName evidence="1">Uncharacterized protein</fullName>
    </submittedName>
</protein>
<gene>
    <name evidence="2" type="ORF">B0I71DRAFT_88687</name>
    <name evidence="1" type="ORF">YALI1_D07299g</name>
</gene>
<evidence type="ECO:0000313" key="3">
    <source>
        <dbReference type="Proteomes" id="UP000182444"/>
    </source>
</evidence>
<dbReference type="Proteomes" id="UP000256601">
    <property type="component" value="Unassembled WGS sequence"/>
</dbReference>
<dbReference type="InterPro" id="IPR020301">
    <property type="entry name" value="Mrx7"/>
</dbReference>
<organism evidence="1 3">
    <name type="scientific">Yarrowia lipolytica</name>
    <name type="common">Candida lipolytica</name>
    <dbReference type="NCBI Taxonomy" id="4952"/>
    <lineage>
        <taxon>Eukaryota</taxon>
        <taxon>Fungi</taxon>
        <taxon>Dikarya</taxon>
        <taxon>Ascomycota</taxon>
        <taxon>Saccharomycotina</taxon>
        <taxon>Dipodascomycetes</taxon>
        <taxon>Dipodascales</taxon>
        <taxon>Dipodascales incertae sedis</taxon>
        <taxon>Yarrowia</taxon>
    </lineage>
</organism>
<dbReference type="EMBL" id="KZ859094">
    <property type="protein sequence ID" value="RDW23307.1"/>
    <property type="molecule type" value="Genomic_DNA"/>
</dbReference>
<dbReference type="RefSeq" id="XP_002143046.1">
    <property type="nucleotide sequence ID" value="XM_002143010.1"/>
</dbReference>
<evidence type="ECO:0000313" key="2">
    <source>
        <dbReference type="EMBL" id="RDW23307.1"/>
    </source>
</evidence>
<dbReference type="GeneID" id="7009493"/>
<dbReference type="EMBL" id="CP017556">
    <property type="protein sequence ID" value="AOW03633.1"/>
    <property type="molecule type" value="Genomic_DNA"/>
</dbReference>
<name>A0A1H6Q7D2_YARLL</name>
<dbReference type="VEuPathDB" id="FungiDB:YALI1_D07299g"/>
<reference evidence="1 3" key="1">
    <citation type="journal article" date="2016" name="PLoS ONE">
        <title>Sequence Assembly of Yarrowia lipolytica Strain W29/CLIB89 Shows Transposable Element Diversity.</title>
        <authorList>
            <person name="Magnan C."/>
            <person name="Yu J."/>
            <person name="Chang I."/>
            <person name="Jahn E."/>
            <person name="Kanomata Y."/>
            <person name="Wu J."/>
            <person name="Zeller M."/>
            <person name="Oakes M."/>
            <person name="Baldi P."/>
            <person name="Sandmeyer S."/>
        </authorList>
    </citation>
    <scope>NUCLEOTIDE SEQUENCE [LARGE SCALE GENOMIC DNA]</scope>
    <source>
        <strain evidence="1">CLIB89</strain>
        <strain evidence="3">CLIB89(W29)</strain>
    </source>
</reference>
<accession>A0A1H6Q7D2</accession>
<evidence type="ECO:0000313" key="4">
    <source>
        <dbReference type="Proteomes" id="UP000256601"/>
    </source>
</evidence>
<reference evidence="2 4" key="2">
    <citation type="submission" date="2018-07" db="EMBL/GenBank/DDBJ databases">
        <title>Draft Genome Assemblies for Five Robust Yarrowia lipolytica Strains Exhibiting High Lipid Production and Pentose Sugar Utilization and Sugar Alcohol Secretion from Undetoxified Lignocellulosic Biomass Hydrolysates.</title>
        <authorList>
            <consortium name="DOE Joint Genome Institute"/>
            <person name="Walker C."/>
            <person name="Ryu S."/>
            <person name="Na H."/>
            <person name="Zane M."/>
            <person name="LaButti K."/>
            <person name="Lipzen A."/>
            <person name="Haridas S."/>
            <person name="Barry K."/>
            <person name="Grigoriev I.V."/>
            <person name="Quarterman J."/>
            <person name="Slininger P."/>
            <person name="Dien B."/>
            <person name="Trinh C.T."/>
        </authorList>
    </citation>
    <scope>NUCLEOTIDE SEQUENCE [LARGE SCALE GENOMIC DNA]</scope>
    <source>
        <strain evidence="2 4">YB392</strain>
    </source>
</reference>
<sequence>MSPRNLHEFLVGKLLESKNFHKFVRSIHARINGHKPTDYGDQISHDPLLREGEKAFEKLTHKKSFLSIFLEELKNEAKFGKKK</sequence>
<dbReference type="OrthoDB" id="4138121at2759"/>
<dbReference type="KEGG" id="yli:7009493"/>
<dbReference type="Proteomes" id="UP000182444">
    <property type="component" value="Chromosome 1D"/>
</dbReference>
<dbReference type="AlphaFoldDB" id="A0A1H6Q7D2"/>
<proteinExistence type="predicted"/>
<evidence type="ECO:0000313" key="1">
    <source>
        <dbReference type="EMBL" id="AOW03633.1"/>
    </source>
</evidence>
<dbReference type="Pfam" id="PF10906">
    <property type="entry name" value="Mrx7"/>
    <property type="match status" value="1"/>
</dbReference>
<dbReference type="VEuPathDB" id="FungiDB:YALI0_D05676g"/>